<comment type="caution">
    <text evidence="2">The sequence shown here is derived from an EMBL/GenBank/DDBJ whole genome shotgun (WGS) entry which is preliminary data.</text>
</comment>
<name>A0ABP7XWI0_9FLAO</name>
<sequence>MPQPQPTRRLWTREELIVAFNLYLTIEYGKIHDQNPEVIQLGKLIDRTPGSISMRLANFASIDPFHKQRGVKGLENGRKQVQPIWNEFINNKEELLFRSEEIIAEKENTSVNDKYKDILNDLKDLKGETVVREVKTRVNQCVFRKIVLANYSNKCAVTGIDIPELLFASHIVPWSANEKYRLEPENGICFSALYDKAFDKGLIGINIDHKIIFSDSFKKKKTANTFKNILLQLKIKKSLKLKNICQEKNF</sequence>
<evidence type="ECO:0000313" key="2">
    <source>
        <dbReference type="EMBL" id="GAA4126943.1"/>
    </source>
</evidence>
<evidence type="ECO:0000313" key="3">
    <source>
        <dbReference type="Proteomes" id="UP001501333"/>
    </source>
</evidence>
<keyword evidence="2" id="KW-0378">Hydrolase</keyword>
<gene>
    <name evidence="2" type="ORF">GCM10022250_14090</name>
</gene>
<evidence type="ECO:0000259" key="1">
    <source>
        <dbReference type="Pfam" id="PF13391"/>
    </source>
</evidence>
<dbReference type="Pfam" id="PF13391">
    <property type="entry name" value="HNH_2"/>
    <property type="match status" value="1"/>
</dbReference>
<keyword evidence="3" id="KW-1185">Reference proteome</keyword>
<dbReference type="Proteomes" id="UP001501333">
    <property type="component" value="Unassembled WGS sequence"/>
</dbReference>
<accession>A0ABP7XWI0</accession>
<dbReference type="GO" id="GO:0004519">
    <property type="term" value="F:endonuclease activity"/>
    <property type="evidence" value="ECO:0007669"/>
    <property type="project" value="UniProtKB-KW"/>
</dbReference>
<feature type="domain" description="HNH nuclease" evidence="1">
    <location>
        <begin position="155"/>
        <end position="206"/>
    </location>
</feature>
<dbReference type="EMBL" id="BAABAO010000005">
    <property type="protein sequence ID" value="GAA4126943.1"/>
    <property type="molecule type" value="Genomic_DNA"/>
</dbReference>
<keyword evidence="2" id="KW-0540">Nuclease</keyword>
<keyword evidence="2" id="KW-0255">Endonuclease</keyword>
<protein>
    <submittedName>
        <fullName evidence="2">HNH endonuclease</fullName>
    </submittedName>
</protein>
<dbReference type="InterPro" id="IPR003615">
    <property type="entry name" value="HNH_nuc"/>
</dbReference>
<dbReference type="RefSeq" id="WP_229353112.1">
    <property type="nucleotide sequence ID" value="NZ_BAABAO010000005.1"/>
</dbReference>
<reference evidence="3" key="1">
    <citation type="journal article" date="2019" name="Int. J. Syst. Evol. Microbiol.">
        <title>The Global Catalogue of Microorganisms (GCM) 10K type strain sequencing project: providing services to taxonomists for standard genome sequencing and annotation.</title>
        <authorList>
            <consortium name="The Broad Institute Genomics Platform"/>
            <consortium name="The Broad Institute Genome Sequencing Center for Infectious Disease"/>
            <person name="Wu L."/>
            <person name="Ma J."/>
        </authorList>
    </citation>
    <scope>NUCLEOTIDE SEQUENCE [LARGE SCALE GENOMIC DNA]</scope>
    <source>
        <strain evidence="3">JCM 17386</strain>
    </source>
</reference>
<proteinExistence type="predicted"/>
<organism evidence="2 3">
    <name type="scientific">Flavobacterium chungbukense</name>
    <dbReference type="NCBI Taxonomy" id="877464"/>
    <lineage>
        <taxon>Bacteria</taxon>
        <taxon>Pseudomonadati</taxon>
        <taxon>Bacteroidota</taxon>
        <taxon>Flavobacteriia</taxon>
        <taxon>Flavobacteriales</taxon>
        <taxon>Flavobacteriaceae</taxon>
        <taxon>Flavobacterium</taxon>
    </lineage>
</organism>